<dbReference type="KEGG" id="cbo:CBO1679A"/>
<reference evidence="2 3" key="1">
    <citation type="journal article" date="2007" name="Genome Res.">
        <title>Genome sequence of a proteolytic (Group I) Clostridium botulinum strain Hall A and comparative analysis of the clostridial genomes.</title>
        <authorList>
            <person name="Sebaihia M."/>
            <person name="Peck M.W."/>
            <person name="Minton N.P."/>
            <person name="Thomson N.R."/>
            <person name="Holden M.T.G."/>
            <person name="Mitchell W.J."/>
            <person name="Carter A.T."/>
            <person name="Bentley S.D."/>
            <person name="Mason D.R."/>
            <person name="Crossman L."/>
            <person name="Paul C.J."/>
            <person name="Ivens A."/>
            <person name="Wells-Bennik M.H.J."/>
            <person name="Davis I.J."/>
            <person name="Cerdeno-Tarraga A.M."/>
            <person name="Churcher C."/>
            <person name="Quail M.A."/>
            <person name="Chillingworth T."/>
            <person name="Feltwell T."/>
            <person name="Fraser A."/>
            <person name="Goodhead I."/>
            <person name="Hance Z."/>
            <person name="Jagels K."/>
            <person name="Larke N."/>
            <person name="Maddison M."/>
            <person name="Moule S."/>
            <person name="Mungall K."/>
            <person name="Norbertczak H."/>
            <person name="Rabbinowitsch E."/>
            <person name="Sanders M."/>
            <person name="Simmonds M."/>
            <person name="White B."/>
            <person name="Whithead S."/>
            <person name="Parkhill J."/>
        </authorList>
    </citation>
    <scope>NUCLEOTIDE SEQUENCE [LARGE SCALE GENOMIC DNA]</scope>
    <source>
        <strain evidence="3">Hall / ATCC 3502 / NCTC 13319 / Type A [Sanger]</strain>
    </source>
</reference>
<proteinExistence type="predicted"/>
<dbReference type="SMART" id="SM00530">
    <property type="entry name" value="HTH_XRE"/>
    <property type="match status" value="1"/>
</dbReference>
<keyword evidence="3" id="KW-1185">Reference proteome</keyword>
<dbReference type="CDD" id="cd00093">
    <property type="entry name" value="HTH_XRE"/>
    <property type="match status" value="1"/>
</dbReference>
<feature type="domain" description="HTH cro/C1-type" evidence="1">
    <location>
        <begin position="6"/>
        <end position="61"/>
    </location>
</feature>
<dbReference type="SMR" id="A5I2E8"/>
<dbReference type="Pfam" id="PF01381">
    <property type="entry name" value="HTH_3"/>
    <property type="match status" value="1"/>
</dbReference>
<evidence type="ECO:0000313" key="3">
    <source>
        <dbReference type="Proteomes" id="UP000001986"/>
    </source>
</evidence>
<dbReference type="PATRIC" id="fig|413999.7.peg.1649"/>
<gene>
    <name evidence="2" type="ORF">CBO1679A</name>
</gene>
<name>A5I2E8_CLOBH</name>
<dbReference type="AlphaFoldDB" id="A5I2E8"/>
<dbReference type="EMBL" id="AM412317">
    <property type="protein sequence ID" value="CAL83215.1"/>
    <property type="molecule type" value="Genomic_DNA"/>
</dbReference>
<evidence type="ECO:0000259" key="1">
    <source>
        <dbReference type="PROSITE" id="PS50943"/>
    </source>
</evidence>
<accession>A5I2E8</accession>
<dbReference type="PROSITE" id="PS50943">
    <property type="entry name" value="HTH_CROC1"/>
    <property type="match status" value="1"/>
</dbReference>
<dbReference type="Gene3D" id="1.10.260.40">
    <property type="entry name" value="lambda repressor-like DNA-binding domains"/>
    <property type="match status" value="1"/>
</dbReference>
<dbReference type="SUPFAM" id="SSF47413">
    <property type="entry name" value="lambda repressor-like DNA-binding domains"/>
    <property type="match status" value="1"/>
</dbReference>
<evidence type="ECO:0000313" key="2">
    <source>
        <dbReference type="EMBL" id="CAL83215.1"/>
    </source>
</evidence>
<dbReference type="GO" id="GO:0003677">
    <property type="term" value="F:DNA binding"/>
    <property type="evidence" value="ECO:0007669"/>
    <property type="project" value="InterPro"/>
</dbReference>
<dbReference type="InterPro" id="IPR010982">
    <property type="entry name" value="Lambda_DNA-bd_dom_sf"/>
</dbReference>
<sequence>MGDVELRKLRTKLGYTQETLGERIGVEQPYISRLENGEIEFMTIGKLKKLSHALQVHPVKLLEILLKEERKGKKNGCL</sequence>
<dbReference type="HOGENOM" id="CLU_066192_29_2_9"/>
<organism evidence="2 3">
    <name type="scientific">Clostridium botulinum (strain Hall / ATCC 3502 / NCTC 13319 / Type A)</name>
    <dbReference type="NCBI Taxonomy" id="441771"/>
    <lineage>
        <taxon>Bacteria</taxon>
        <taxon>Bacillati</taxon>
        <taxon>Bacillota</taxon>
        <taxon>Clostridia</taxon>
        <taxon>Eubacteriales</taxon>
        <taxon>Clostridiaceae</taxon>
        <taxon>Clostridium</taxon>
    </lineage>
</organism>
<protein>
    <submittedName>
        <fullName evidence="2">Phage regulatory protein</fullName>
    </submittedName>
</protein>
<dbReference type="Proteomes" id="UP000001986">
    <property type="component" value="Chromosome"/>
</dbReference>
<dbReference type="InterPro" id="IPR001387">
    <property type="entry name" value="Cro/C1-type_HTH"/>
</dbReference>